<evidence type="ECO:0000256" key="1">
    <source>
        <dbReference type="PROSITE-ProRule" id="PRU00206"/>
    </source>
</evidence>
<feature type="domain" description="TNFR-Cys" evidence="4">
    <location>
        <begin position="105"/>
        <end position="147"/>
    </location>
</feature>
<sequence length="441" mass="48250">MVFQHSGKYIWPLQVLTSLAPPRPSRMDAMRLSPACFLQGLVWGPLILGLLGFVAGNHLRQGPPDTKCGDKEYYEPKHQICCSRCPPGMFVRSFCDKTRNTTCDVCPPGSFNEFWNHIEKCQLCRQCDEVLGFEEITPCNASKKTQCRCRQGMYCPNQGAECEHCEPLSPCPPGTEPELTGKPGEADNNCVPCKNGYFQNISSPDIRCQPHTNCEAQGLVTTVSGTAESDARCQISPWKMPGTILLLYILIPLASILLLIIVFSYAWKRHPSLCQKLGALLKRRPEREDLNPAPNQDVPGANQKFPDLVEPFLKAAGAAPPAPNGLPLPAVETEILHQHCSLGQGREQGAEPEEQSQELPHGTNGIHVTGGSVTVTGNIYIYNGPILGGTRGPGEPPHLPEPPYPIPEEGTPNSLGFTGPHQEDGKAWHLAESETLGYYDQ</sequence>
<dbReference type="InterPro" id="IPR033997">
    <property type="entry name" value="TNFRSF3_N"/>
</dbReference>
<feature type="domain" description="TNFR-Cys" evidence="4">
    <location>
        <begin position="67"/>
        <end position="103"/>
    </location>
</feature>
<proteinExistence type="predicted"/>
<feature type="disulfide bond" evidence="1">
    <location>
        <begin position="85"/>
        <end position="103"/>
    </location>
</feature>
<reference evidence="5 6" key="1">
    <citation type="journal article" date="2011" name="Proc. Natl. Acad. Sci. U.S.A.">
        <title>Genetic diversity and population structure of the endangered marsupial Sarcophilus harrisii (Tasmanian devil).</title>
        <authorList>
            <person name="Miller W."/>
            <person name="Hayes V.M."/>
            <person name="Ratan A."/>
            <person name="Petersen D.C."/>
            <person name="Wittekindt N.E."/>
            <person name="Miller J."/>
            <person name="Walenz B."/>
            <person name="Knight J."/>
            <person name="Qi J."/>
            <person name="Zhao F."/>
            <person name="Wang Q."/>
            <person name="Bedoya-Reina O.C."/>
            <person name="Katiyar N."/>
            <person name="Tomsho L.P."/>
            <person name="Kasson L.M."/>
            <person name="Hardie R.A."/>
            <person name="Woodbridge P."/>
            <person name="Tindall E.A."/>
            <person name="Bertelsen M.F."/>
            <person name="Dixon D."/>
            <person name="Pyecroft S."/>
            <person name="Helgen K.M."/>
            <person name="Lesk A.M."/>
            <person name="Pringle T.H."/>
            <person name="Patterson N."/>
            <person name="Zhang Y."/>
            <person name="Kreiss A."/>
            <person name="Woods G.M."/>
            <person name="Jones M.E."/>
            <person name="Schuster S.C."/>
        </authorList>
    </citation>
    <scope>NUCLEOTIDE SEQUENCE [LARGE SCALE GENOMIC DNA]</scope>
</reference>
<dbReference type="InParanoid" id="A0A7N4NFS7"/>
<organism evidence="5 6">
    <name type="scientific">Sarcophilus harrisii</name>
    <name type="common">Tasmanian devil</name>
    <name type="synonym">Sarcophilus laniarius</name>
    <dbReference type="NCBI Taxonomy" id="9305"/>
    <lineage>
        <taxon>Eukaryota</taxon>
        <taxon>Metazoa</taxon>
        <taxon>Chordata</taxon>
        <taxon>Craniata</taxon>
        <taxon>Vertebrata</taxon>
        <taxon>Euteleostomi</taxon>
        <taxon>Mammalia</taxon>
        <taxon>Metatheria</taxon>
        <taxon>Dasyuromorphia</taxon>
        <taxon>Dasyuridae</taxon>
        <taxon>Sarcophilus</taxon>
    </lineage>
</organism>
<evidence type="ECO:0000313" key="6">
    <source>
        <dbReference type="Proteomes" id="UP000007648"/>
    </source>
</evidence>
<feature type="transmembrane region" description="Helical" evidence="3">
    <location>
        <begin position="245"/>
        <end position="267"/>
    </location>
</feature>
<dbReference type="GO" id="GO:0071260">
    <property type="term" value="P:cellular response to mechanical stimulus"/>
    <property type="evidence" value="ECO:0007669"/>
    <property type="project" value="Ensembl"/>
</dbReference>
<feature type="transmembrane region" description="Helical" evidence="3">
    <location>
        <begin position="32"/>
        <end position="54"/>
    </location>
</feature>
<evidence type="ECO:0000259" key="4">
    <source>
        <dbReference type="PROSITE" id="PS50050"/>
    </source>
</evidence>
<dbReference type="PRINTS" id="PR01920">
    <property type="entry name" value="TNFACTORR3"/>
</dbReference>
<gene>
    <name evidence="5" type="primary">LTBR</name>
</gene>
<dbReference type="Pfam" id="PF00020">
    <property type="entry name" value="TNFR_c6"/>
    <property type="match status" value="3"/>
</dbReference>
<dbReference type="PANTHER" id="PTHR47607:SF1">
    <property type="entry name" value="TUMOR NECROSIS FACTOR RECEPTOR SUPERFAMILY MEMBER 3"/>
    <property type="match status" value="1"/>
</dbReference>
<dbReference type="Gene3D" id="2.10.50.10">
    <property type="entry name" value="Tumor Necrosis Factor Receptor, subunit A, domain 2"/>
    <property type="match status" value="3"/>
</dbReference>
<dbReference type="GO" id="GO:2001238">
    <property type="term" value="P:positive regulation of extrinsic apoptotic signaling pathway"/>
    <property type="evidence" value="ECO:0007669"/>
    <property type="project" value="Ensembl"/>
</dbReference>
<keyword evidence="1" id="KW-1015">Disulfide bond</keyword>
<comment type="caution">
    <text evidence="1">Lacks conserved residue(s) required for the propagation of feature annotation.</text>
</comment>
<keyword evidence="3" id="KW-0812">Transmembrane</keyword>
<feature type="disulfide bond" evidence="1">
    <location>
        <begin position="82"/>
        <end position="95"/>
    </location>
</feature>
<dbReference type="SMART" id="SM00208">
    <property type="entry name" value="TNFR"/>
    <property type="match status" value="4"/>
</dbReference>
<reference evidence="5" key="3">
    <citation type="submission" date="2025-09" db="UniProtKB">
        <authorList>
            <consortium name="Ensembl"/>
        </authorList>
    </citation>
    <scope>IDENTIFICATION</scope>
</reference>
<keyword evidence="6" id="KW-1185">Reference proteome</keyword>
<protein>
    <submittedName>
        <fullName evidence="5">Lymphotoxin beta receptor</fullName>
    </submittedName>
</protein>
<keyword evidence="3" id="KW-0472">Membrane</keyword>
<dbReference type="GeneTree" id="ENSGT00940000162178"/>
<feature type="region of interest" description="Disordered" evidence="2">
    <location>
        <begin position="341"/>
        <end position="367"/>
    </location>
</feature>
<dbReference type="PANTHER" id="PTHR47607">
    <property type="entry name" value="TUMOR NECROSIS FACTOR RECEPTOR SUBFAMILY MEMBER 3"/>
    <property type="match status" value="1"/>
</dbReference>
<dbReference type="InterPro" id="IPR001368">
    <property type="entry name" value="TNFR/NGFR_Cys_rich_reg"/>
</dbReference>
<dbReference type="GO" id="GO:0043123">
    <property type="term" value="P:positive regulation of canonical NF-kappaB signal transduction"/>
    <property type="evidence" value="ECO:0007669"/>
    <property type="project" value="Ensembl"/>
</dbReference>
<feature type="repeat" description="TNFR-Cys" evidence="1">
    <location>
        <begin position="67"/>
        <end position="103"/>
    </location>
</feature>
<dbReference type="PROSITE" id="PS00652">
    <property type="entry name" value="TNFR_NGFR_1"/>
    <property type="match status" value="1"/>
</dbReference>
<feature type="disulfide bond" evidence="1">
    <location>
        <begin position="106"/>
        <end position="121"/>
    </location>
</feature>
<evidence type="ECO:0000256" key="2">
    <source>
        <dbReference type="SAM" id="MobiDB-lite"/>
    </source>
</evidence>
<evidence type="ECO:0000313" key="5">
    <source>
        <dbReference type="Ensembl" id="ENSSHAP00000022549.1"/>
    </source>
</evidence>
<name>A0A7N4NFS7_SARHA</name>
<dbReference type="InterPro" id="IPR017349">
    <property type="entry name" value="TNFR_3_LTBR"/>
</dbReference>
<dbReference type="Proteomes" id="UP000007648">
    <property type="component" value="Unassembled WGS sequence"/>
</dbReference>
<dbReference type="AlphaFoldDB" id="A0A7N4NFS7"/>
<dbReference type="GO" id="GO:0042802">
    <property type="term" value="F:identical protein binding"/>
    <property type="evidence" value="ECO:0007669"/>
    <property type="project" value="Ensembl"/>
</dbReference>
<accession>A0A7N4NFS7</accession>
<dbReference type="GO" id="GO:0031625">
    <property type="term" value="F:ubiquitin protein ligase binding"/>
    <property type="evidence" value="ECO:0007669"/>
    <property type="project" value="Ensembl"/>
</dbReference>
<dbReference type="GO" id="GO:0043011">
    <property type="term" value="P:myeloid dendritic cell differentiation"/>
    <property type="evidence" value="ECO:0007669"/>
    <property type="project" value="Ensembl"/>
</dbReference>
<dbReference type="GO" id="GO:0005794">
    <property type="term" value="C:Golgi apparatus"/>
    <property type="evidence" value="ECO:0007669"/>
    <property type="project" value="Ensembl"/>
</dbReference>
<dbReference type="GO" id="GO:0046330">
    <property type="term" value="P:positive regulation of JNK cascade"/>
    <property type="evidence" value="ECO:0007669"/>
    <property type="project" value="Ensembl"/>
</dbReference>
<keyword evidence="3" id="KW-1133">Transmembrane helix</keyword>
<feature type="repeat" description="TNFR-Cys" evidence="1">
    <location>
        <begin position="105"/>
        <end position="147"/>
    </location>
</feature>
<dbReference type="SUPFAM" id="SSF57586">
    <property type="entry name" value="TNF receptor-like"/>
    <property type="match status" value="2"/>
</dbReference>
<dbReference type="FunCoup" id="A0A7N4NFS7">
    <property type="interactions" value="712"/>
</dbReference>
<dbReference type="Ensembl" id="ENSSHAT00000030455.1">
    <property type="protein sequence ID" value="ENSSHAP00000022549.1"/>
    <property type="gene ID" value="ENSSHAG00000028116.1"/>
</dbReference>
<dbReference type="GO" id="GO:0048534">
    <property type="term" value="P:hematopoietic or lymphoid organ development"/>
    <property type="evidence" value="ECO:0007669"/>
    <property type="project" value="InterPro"/>
</dbReference>
<dbReference type="FunFam" id="2.10.50.10:FF:000007">
    <property type="entry name" value="TNF receptor superfamily member 14"/>
    <property type="match status" value="1"/>
</dbReference>
<feature type="compositionally biased region" description="Pro residues" evidence="2">
    <location>
        <begin position="394"/>
        <end position="406"/>
    </location>
</feature>
<evidence type="ECO:0000256" key="3">
    <source>
        <dbReference type="SAM" id="Phobius"/>
    </source>
</evidence>
<dbReference type="PROSITE" id="PS50050">
    <property type="entry name" value="TNFR_NGFR_2"/>
    <property type="match status" value="2"/>
</dbReference>
<reference evidence="5" key="2">
    <citation type="submission" date="2025-08" db="UniProtKB">
        <authorList>
            <consortium name="Ensembl"/>
        </authorList>
    </citation>
    <scope>IDENTIFICATION</scope>
</reference>
<feature type="region of interest" description="Disordered" evidence="2">
    <location>
        <begin position="391"/>
        <end position="425"/>
    </location>
</feature>
<dbReference type="GO" id="GO:0006955">
    <property type="term" value="P:immune response"/>
    <property type="evidence" value="ECO:0007669"/>
    <property type="project" value="InterPro"/>
</dbReference>
<dbReference type="CDD" id="cd10578">
    <property type="entry name" value="TNFRSF3"/>
    <property type="match status" value="1"/>
</dbReference>